<evidence type="ECO:0000313" key="2">
    <source>
        <dbReference type="Proteomes" id="UP000749559"/>
    </source>
</evidence>
<evidence type="ECO:0000313" key="1">
    <source>
        <dbReference type="EMBL" id="CAH1788972.1"/>
    </source>
</evidence>
<organism evidence="1 2">
    <name type="scientific">Owenia fusiformis</name>
    <name type="common">Polychaete worm</name>
    <dbReference type="NCBI Taxonomy" id="6347"/>
    <lineage>
        <taxon>Eukaryota</taxon>
        <taxon>Metazoa</taxon>
        <taxon>Spiralia</taxon>
        <taxon>Lophotrochozoa</taxon>
        <taxon>Annelida</taxon>
        <taxon>Polychaeta</taxon>
        <taxon>Sedentaria</taxon>
        <taxon>Canalipalpata</taxon>
        <taxon>Sabellida</taxon>
        <taxon>Oweniida</taxon>
        <taxon>Oweniidae</taxon>
        <taxon>Owenia</taxon>
    </lineage>
</organism>
<reference evidence="1" key="1">
    <citation type="submission" date="2022-03" db="EMBL/GenBank/DDBJ databases">
        <authorList>
            <person name="Martin C."/>
        </authorList>
    </citation>
    <scope>NUCLEOTIDE SEQUENCE</scope>
</reference>
<comment type="caution">
    <text evidence="1">The sequence shown here is derived from an EMBL/GenBank/DDBJ whole genome shotgun (WGS) entry which is preliminary data.</text>
</comment>
<dbReference type="EMBL" id="CAIIXF020000007">
    <property type="protein sequence ID" value="CAH1788972.1"/>
    <property type="molecule type" value="Genomic_DNA"/>
</dbReference>
<dbReference type="OrthoDB" id="6059742at2759"/>
<dbReference type="Proteomes" id="UP000749559">
    <property type="component" value="Unassembled WGS sequence"/>
</dbReference>
<accession>A0A8J1UG59</accession>
<proteinExistence type="predicted"/>
<name>A0A8J1UG59_OWEFU</name>
<protein>
    <submittedName>
        <fullName evidence="1">Uncharacterized protein</fullName>
    </submittedName>
</protein>
<keyword evidence="2" id="KW-1185">Reference proteome</keyword>
<sequence>MALLYLTLLGMVFISTEAAFVEIHPSRMRRAVSVDTERLDAIEEKLDTLINDDRTSALEQTVEVVSRQIMMQQLYVEERIRGEGQSGVRQVRNRETGFKSYHQRSFGGGGVASIHQHNNNIRTCGLGEFTAVLNGVEFRTRHNDFRLNMPSETSTEFHKIQEVPFPDIPQAVLDQPSVDGQILEMREWFKAWKDQDHSVRDYTQYFKPVLCYLEGAWLDPEESLESFFSDRHFLDASSWFDLQEKIRYTSYSGSKSRLENIAFLPVSIMGFDNATQPEFAQWNYRILCHPIKKEIKLDRLRLIDDFMFRLVRNLPMDKYEQSRNARFRLNSDDTSDFKKHARSGPTLLDEIMKEIPGKDNYVGSLTDTTIDGEEVLDIHTNDPLNAAFYHRFYSSSVPDAMGVNVLRRAFSDDSVFMAKTSQKSVREMALEKCNKDEPDYDATRCILKSRWSFAVPLEIIWLTPLSKWNPYNIPYKGNAYDNNQPEHKFVDANGRNGGFMSNTAYNGTNHQIFYQTPIEFYTGKPAKGGDAADTAKDAVGVLDQEGNVRKVAASGTYILLPEIPGVGSLRQRYPIMPVHEEGSTNYQEMEALRDLVQESTTHSTLYREMSHFANIVQPTPGPFQAITLETGVSTLSPHTHLVELTADDVEVAQNGGIVDVTSETKNSHSHALKIAFSTGEYFIWSCDGKVSCGDGHPRFLVVP</sequence>
<dbReference type="AlphaFoldDB" id="A0A8J1UG59"/>
<gene>
    <name evidence="1" type="ORF">OFUS_LOCUS14413</name>
</gene>